<dbReference type="UniPathway" id="UPA00251">
    <property type="reaction ID" value="UER00320"/>
</dbReference>
<gene>
    <name evidence="11" type="primary">hemD</name>
    <name evidence="11" type="ORF">ELAC_0259</name>
</gene>
<dbReference type="GO" id="GO:0006782">
    <property type="term" value="P:protoporphyrinogen IX biosynthetic process"/>
    <property type="evidence" value="ECO:0007669"/>
    <property type="project" value="UniProtKB-UniRule"/>
</dbReference>
<dbReference type="SUPFAM" id="SSF69618">
    <property type="entry name" value="HemD-like"/>
    <property type="match status" value="1"/>
</dbReference>
<evidence type="ECO:0000259" key="10">
    <source>
        <dbReference type="Pfam" id="PF02602"/>
    </source>
</evidence>
<dbReference type="GO" id="GO:0006780">
    <property type="term" value="P:uroporphyrinogen III biosynthetic process"/>
    <property type="evidence" value="ECO:0007669"/>
    <property type="project" value="UniProtKB-UniRule"/>
</dbReference>
<dbReference type="InterPro" id="IPR039793">
    <property type="entry name" value="UROS/Hem4"/>
</dbReference>
<evidence type="ECO:0000256" key="6">
    <source>
        <dbReference type="ARBA" id="ARBA00037589"/>
    </source>
</evidence>
<evidence type="ECO:0000256" key="3">
    <source>
        <dbReference type="ARBA" id="ARBA00013109"/>
    </source>
</evidence>
<dbReference type="EMBL" id="CWGJ01000005">
    <property type="protein sequence ID" value="CRX37620.1"/>
    <property type="molecule type" value="Genomic_DNA"/>
</dbReference>
<dbReference type="OrthoDB" id="21594at2"/>
<protein>
    <recommendedName>
        <fullName evidence="7 9">Uroporphyrinogen-III synthase</fullName>
        <ecNumber evidence="3 9">4.2.1.75</ecNumber>
    </recommendedName>
</protein>
<accession>A0A0H5E351</accession>
<dbReference type="PANTHER" id="PTHR38042">
    <property type="entry name" value="UROPORPHYRINOGEN-III SYNTHASE, CHLOROPLASTIC"/>
    <property type="match status" value="1"/>
</dbReference>
<evidence type="ECO:0000256" key="7">
    <source>
        <dbReference type="ARBA" id="ARBA00040167"/>
    </source>
</evidence>
<dbReference type="GO" id="GO:0004852">
    <property type="term" value="F:uroporphyrinogen-III synthase activity"/>
    <property type="evidence" value="ECO:0007669"/>
    <property type="project" value="UniProtKB-UniRule"/>
</dbReference>
<reference evidence="12" key="1">
    <citation type="submission" date="2015-06" db="EMBL/GenBank/DDBJ databases">
        <authorList>
            <person name="Bertelli C."/>
        </authorList>
    </citation>
    <scope>NUCLEOTIDE SEQUENCE [LARGE SCALE GENOMIC DNA]</scope>
    <source>
        <strain evidence="12">CRIB-30</strain>
    </source>
</reference>
<dbReference type="PANTHER" id="PTHR38042:SF1">
    <property type="entry name" value="UROPORPHYRINOGEN-III SYNTHASE, CHLOROPLASTIC"/>
    <property type="match status" value="1"/>
</dbReference>
<dbReference type="EC" id="4.2.1.75" evidence="3 9"/>
<evidence type="ECO:0000256" key="1">
    <source>
        <dbReference type="ARBA" id="ARBA00004772"/>
    </source>
</evidence>
<keyword evidence="12" id="KW-1185">Reference proteome</keyword>
<dbReference type="RefSeq" id="WP_098037483.1">
    <property type="nucleotide sequence ID" value="NZ_CWGJ01000005.1"/>
</dbReference>
<dbReference type="Pfam" id="PF02602">
    <property type="entry name" value="HEM4"/>
    <property type="match status" value="1"/>
</dbReference>
<keyword evidence="4 9" id="KW-0456">Lyase</keyword>
<evidence type="ECO:0000256" key="2">
    <source>
        <dbReference type="ARBA" id="ARBA00008133"/>
    </source>
</evidence>
<comment type="function">
    <text evidence="6 9">Catalyzes cyclization of the linear tetrapyrrole, hydroxymethylbilane, to the macrocyclic uroporphyrinogen III.</text>
</comment>
<name>A0A0H5E351_9BACT</name>
<dbReference type="CDD" id="cd06578">
    <property type="entry name" value="HemD"/>
    <property type="match status" value="1"/>
</dbReference>
<proteinExistence type="inferred from homology"/>
<keyword evidence="5 9" id="KW-0627">Porphyrin biosynthesis</keyword>
<dbReference type="Gene3D" id="3.40.50.10090">
    <property type="match status" value="2"/>
</dbReference>
<dbReference type="AlphaFoldDB" id="A0A0H5E351"/>
<evidence type="ECO:0000256" key="9">
    <source>
        <dbReference type="RuleBase" id="RU366031"/>
    </source>
</evidence>
<comment type="pathway">
    <text evidence="1 9">Porphyrin-containing compound metabolism; protoporphyrin-IX biosynthesis; coproporphyrinogen-III from 5-aminolevulinate: step 3/4.</text>
</comment>
<comment type="similarity">
    <text evidence="2 9">Belongs to the uroporphyrinogen-III synthase family.</text>
</comment>
<organism evidence="11 12">
    <name type="scientific">Estrella lausannensis</name>
    <dbReference type="NCBI Taxonomy" id="483423"/>
    <lineage>
        <taxon>Bacteria</taxon>
        <taxon>Pseudomonadati</taxon>
        <taxon>Chlamydiota</taxon>
        <taxon>Chlamydiia</taxon>
        <taxon>Parachlamydiales</taxon>
        <taxon>Candidatus Criblamydiaceae</taxon>
        <taxon>Estrella</taxon>
    </lineage>
</organism>
<feature type="domain" description="Tetrapyrrole biosynthesis uroporphyrinogen III synthase" evidence="10">
    <location>
        <begin position="18"/>
        <end position="208"/>
    </location>
</feature>
<dbReference type="InterPro" id="IPR036108">
    <property type="entry name" value="4pyrrol_syn_uPrphyn_synt_sf"/>
</dbReference>
<evidence type="ECO:0000313" key="11">
    <source>
        <dbReference type="EMBL" id="CRX37620.1"/>
    </source>
</evidence>
<evidence type="ECO:0000256" key="8">
    <source>
        <dbReference type="ARBA" id="ARBA00048617"/>
    </source>
</evidence>
<sequence>MKEAPRVLYLGLQPPLEANITHYPVIAIFPLHFTVYEKERLRSSFIQAEWVLFTSKSAIDPLLRLLEGASFEGKTVFSVGKKTASALKERGIQVDQIPEEETQEGLIALFKKHPLRGRTVFCGRSSLSRNVLKKFLLDRGAIYFDPVLYETKISYDESNKPSLNDFDEVLFTSPSTVDGFVQAFAGCPLPKNLKLKAIGPVTEKRLEEVFSKC</sequence>
<dbReference type="Proteomes" id="UP000220251">
    <property type="component" value="Unassembled WGS sequence"/>
</dbReference>
<evidence type="ECO:0000256" key="4">
    <source>
        <dbReference type="ARBA" id="ARBA00023239"/>
    </source>
</evidence>
<evidence type="ECO:0000256" key="5">
    <source>
        <dbReference type="ARBA" id="ARBA00023244"/>
    </source>
</evidence>
<evidence type="ECO:0000313" key="12">
    <source>
        <dbReference type="Proteomes" id="UP000220251"/>
    </source>
</evidence>
<comment type="catalytic activity">
    <reaction evidence="8 9">
        <text>hydroxymethylbilane = uroporphyrinogen III + H2O</text>
        <dbReference type="Rhea" id="RHEA:18965"/>
        <dbReference type="ChEBI" id="CHEBI:15377"/>
        <dbReference type="ChEBI" id="CHEBI:57308"/>
        <dbReference type="ChEBI" id="CHEBI:57845"/>
        <dbReference type="EC" id="4.2.1.75"/>
    </reaction>
</comment>
<dbReference type="InterPro" id="IPR003754">
    <property type="entry name" value="4pyrrol_synth_uPrphyn_synth"/>
</dbReference>